<evidence type="ECO:0000256" key="1">
    <source>
        <dbReference type="SAM" id="Phobius"/>
    </source>
</evidence>
<feature type="transmembrane region" description="Helical" evidence="1">
    <location>
        <begin position="12"/>
        <end position="33"/>
    </location>
</feature>
<dbReference type="EMBL" id="JAENHO010000009">
    <property type="protein sequence ID" value="MBL7258626.1"/>
    <property type="molecule type" value="Genomic_DNA"/>
</dbReference>
<reference evidence="2 3" key="1">
    <citation type="submission" date="2021-01" db="EMBL/GenBank/DDBJ databases">
        <title>Actinoplanes sp. nov. LDG1-01 isolated from lichen.</title>
        <authorList>
            <person name="Saeng-In P."/>
            <person name="Phongsopitanun W."/>
            <person name="Kanchanasin P."/>
            <person name="Yuki M."/>
            <person name="Kudo T."/>
            <person name="Ohkuma M."/>
            <person name="Tanasupawat S."/>
        </authorList>
    </citation>
    <scope>NUCLEOTIDE SEQUENCE [LARGE SCALE GENOMIC DNA]</scope>
    <source>
        <strain evidence="2 3">LDG1-01</strain>
    </source>
</reference>
<evidence type="ECO:0000313" key="3">
    <source>
        <dbReference type="Proteomes" id="UP000598996"/>
    </source>
</evidence>
<evidence type="ECO:0008006" key="4">
    <source>
        <dbReference type="Google" id="ProtNLM"/>
    </source>
</evidence>
<keyword evidence="1" id="KW-0812">Transmembrane</keyword>
<keyword evidence="1" id="KW-1133">Transmembrane helix</keyword>
<feature type="transmembrane region" description="Helical" evidence="1">
    <location>
        <begin position="45"/>
        <end position="65"/>
    </location>
</feature>
<keyword evidence="1" id="KW-0472">Membrane</keyword>
<sequence>MRRMLGIELRRSNALTLVLLLVAASIAGLLLSGNDWYATWIRLSYLHGSSLFLLLPLALAGGAVLGRREKRTHAAELIASTGRPKAQRLLPGLLAVGLAAGLTHLVFFAAAGIVPATTGSYAGLTALLWPLTGTLALIGGVWLGLAAGRAWASPLVPPLVAVLALIAQIGLSEVGGPGGSSPLRNLSLLGQPPSYDWEAITPRTLIGWTLLGLGLAAGGYLLSTGRTWLPRVVAVAVMGVAFTAAAIIPGTEQTDHYRIDAGAQKLVCADGAPQVCVTAVHAYVLDDAAPQVRKAMEILAKLPGAPTRAAEWRADEVYGFGNANWMNGGTTRPEPGTLNFDLVLDDNKISEQLVENIVVGAGTYWNGCEQGWDTVAGHAAGAWLMGSDKLEGVDDGSDNYPEQQEEVAKVLAALRAAPEQEQIRRVAAMRDAALSCSGADQTAILTGKASA</sequence>
<proteinExistence type="predicted"/>
<dbReference type="RefSeq" id="WP_202995292.1">
    <property type="nucleotide sequence ID" value="NZ_JAENHO010000009.1"/>
</dbReference>
<feature type="transmembrane region" description="Helical" evidence="1">
    <location>
        <begin position="93"/>
        <end position="114"/>
    </location>
</feature>
<keyword evidence="3" id="KW-1185">Reference proteome</keyword>
<evidence type="ECO:0000313" key="2">
    <source>
        <dbReference type="EMBL" id="MBL7258626.1"/>
    </source>
</evidence>
<gene>
    <name evidence="2" type="ORF">JKJ07_30375</name>
</gene>
<feature type="transmembrane region" description="Helical" evidence="1">
    <location>
        <begin position="152"/>
        <end position="171"/>
    </location>
</feature>
<name>A0ABS1VVW9_9ACTN</name>
<protein>
    <recommendedName>
        <fullName evidence="4">ABC transporter permease</fullName>
    </recommendedName>
</protein>
<comment type="caution">
    <text evidence="2">The sequence shown here is derived from an EMBL/GenBank/DDBJ whole genome shotgun (WGS) entry which is preliminary data.</text>
</comment>
<feature type="transmembrane region" description="Helical" evidence="1">
    <location>
        <begin position="205"/>
        <end position="222"/>
    </location>
</feature>
<accession>A0ABS1VVW9</accession>
<feature type="transmembrane region" description="Helical" evidence="1">
    <location>
        <begin position="229"/>
        <end position="248"/>
    </location>
</feature>
<organism evidence="2 3">
    <name type="scientific">Paractinoplanes lichenicola</name>
    <dbReference type="NCBI Taxonomy" id="2802976"/>
    <lineage>
        <taxon>Bacteria</taxon>
        <taxon>Bacillati</taxon>
        <taxon>Actinomycetota</taxon>
        <taxon>Actinomycetes</taxon>
        <taxon>Micromonosporales</taxon>
        <taxon>Micromonosporaceae</taxon>
        <taxon>Paractinoplanes</taxon>
    </lineage>
</organism>
<feature type="transmembrane region" description="Helical" evidence="1">
    <location>
        <begin position="126"/>
        <end position="145"/>
    </location>
</feature>
<dbReference type="Proteomes" id="UP000598996">
    <property type="component" value="Unassembled WGS sequence"/>
</dbReference>